<dbReference type="GO" id="GO:0005886">
    <property type="term" value="C:plasma membrane"/>
    <property type="evidence" value="ECO:0007669"/>
    <property type="project" value="UniProtKB-SubCell"/>
</dbReference>
<feature type="transmembrane region" description="Helical" evidence="6">
    <location>
        <begin position="48"/>
        <end position="69"/>
    </location>
</feature>
<keyword evidence="9" id="KW-1185">Reference proteome</keyword>
<evidence type="ECO:0000256" key="4">
    <source>
        <dbReference type="ARBA" id="ARBA00022989"/>
    </source>
</evidence>
<dbReference type="SUPFAM" id="SSF103473">
    <property type="entry name" value="MFS general substrate transporter"/>
    <property type="match status" value="1"/>
</dbReference>
<keyword evidence="4 6" id="KW-1133">Transmembrane helix</keyword>
<feature type="transmembrane region" description="Helical" evidence="6">
    <location>
        <begin position="368"/>
        <end position="386"/>
    </location>
</feature>
<dbReference type="Pfam" id="PF07690">
    <property type="entry name" value="MFS_1"/>
    <property type="match status" value="1"/>
</dbReference>
<protein>
    <submittedName>
        <fullName evidence="8">Inner membrane transport protein YdhP</fullName>
    </submittedName>
</protein>
<feature type="transmembrane region" description="Helical" evidence="6">
    <location>
        <begin position="12"/>
        <end position="36"/>
    </location>
</feature>
<feature type="transmembrane region" description="Helical" evidence="6">
    <location>
        <begin position="101"/>
        <end position="124"/>
    </location>
</feature>
<feature type="transmembrane region" description="Helical" evidence="6">
    <location>
        <begin position="76"/>
        <end position="95"/>
    </location>
</feature>
<dbReference type="RefSeq" id="WP_175165407.1">
    <property type="nucleotide sequence ID" value="NZ_CADIKI010000024.1"/>
</dbReference>
<dbReference type="InterPro" id="IPR020846">
    <property type="entry name" value="MFS_dom"/>
</dbReference>
<dbReference type="PANTHER" id="PTHR43124">
    <property type="entry name" value="PURINE EFFLUX PUMP PBUE"/>
    <property type="match status" value="1"/>
</dbReference>
<proteinExistence type="predicted"/>
<dbReference type="PANTHER" id="PTHR43124:SF3">
    <property type="entry name" value="CHLORAMPHENICOL EFFLUX PUMP RV0191"/>
    <property type="match status" value="1"/>
</dbReference>
<evidence type="ECO:0000256" key="3">
    <source>
        <dbReference type="ARBA" id="ARBA00022692"/>
    </source>
</evidence>
<dbReference type="EMBL" id="CADIKI010000024">
    <property type="protein sequence ID" value="CAB3807404.1"/>
    <property type="molecule type" value="Genomic_DNA"/>
</dbReference>
<evidence type="ECO:0000256" key="1">
    <source>
        <dbReference type="ARBA" id="ARBA00004651"/>
    </source>
</evidence>
<feature type="domain" description="Major facilitator superfamily (MFS) profile" evidence="7">
    <location>
        <begin position="11"/>
        <end position="392"/>
    </location>
</feature>
<dbReference type="InterPro" id="IPR036259">
    <property type="entry name" value="MFS_trans_sf"/>
</dbReference>
<dbReference type="GO" id="GO:0022857">
    <property type="term" value="F:transmembrane transporter activity"/>
    <property type="evidence" value="ECO:0007669"/>
    <property type="project" value="InterPro"/>
</dbReference>
<feature type="transmembrane region" description="Helical" evidence="6">
    <location>
        <begin position="163"/>
        <end position="185"/>
    </location>
</feature>
<gene>
    <name evidence="8" type="primary">ydhP_3</name>
    <name evidence="8" type="ORF">LMG27177_06328</name>
</gene>
<keyword evidence="3 6" id="KW-0812">Transmembrane</keyword>
<dbReference type="Gene3D" id="1.20.1250.20">
    <property type="entry name" value="MFS general substrate transporter like domains"/>
    <property type="match status" value="1"/>
</dbReference>
<feature type="transmembrane region" description="Helical" evidence="6">
    <location>
        <begin position="232"/>
        <end position="257"/>
    </location>
</feature>
<evidence type="ECO:0000256" key="2">
    <source>
        <dbReference type="ARBA" id="ARBA00022475"/>
    </source>
</evidence>
<evidence type="ECO:0000313" key="9">
    <source>
        <dbReference type="Proteomes" id="UP000494252"/>
    </source>
</evidence>
<comment type="subcellular location">
    <subcellularLocation>
        <location evidence="1">Cell membrane</location>
        <topology evidence="1">Multi-pass membrane protein</topology>
    </subcellularLocation>
</comment>
<dbReference type="CDD" id="cd17324">
    <property type="entry name" value="MFS_NepI_like"/>
    <property type="match status" value="1"/>
</dbReference>
<reference evidence="8 9" key="1">
    <citation type="submission" date="2020-04" db="EMBL/GenBank/DDBJ databases">
        <authorList>
            <person name="De Canck E."/>
        </authorList>
    </citation>
    <scope>NUCLEOTIDE SEQUENCE [LARGE SCALE GENOMIC DNA]</scope>
    <source>
        <strain evidence="8 9">LMG 27177</strain>
    </source>
</reference>
<keyword evidence="2" id="KW-1003">Cell membrane</keyword>
<evidence type="ECO:0000256" key="5">
    <source>
        <dbReference type="ARBA" id="ARBA00023136"/>
    </source>
</evidence>
<feature type="transmembrane region" description="Helical" evidence="6">
    <location>
        <begin position="269"/>
        <end position="291"/>
    </location>
</feature>
<feature type="transmembrane region" description="Helical" evidence="6">
    <location>
        <begin position="297"/>
        <end position="316"/>
    </location>
</feature>
<accession>A0A6J5GV18</accession>
<keyword evidence="5 6" id="KW-0472">Membrane</keyword>
<dbReference type="InterPro" id="IPR011701">
    <property type="entry name" value="MFS"/>
</dbReference>
<dbReference type="PROSITE" id="PS50850">
    <property type="entry name" value="MFS"/>
    <property type="match status" value="1"/>
</dbReference>
<name>A0A6J5GV18_9BURK</name>
<dbReference type="InterPro" id="IPR050189">
    <property type="entry name" value="MFS_Efflux_Transporters"/>
</dbReference>
<feature type="transmembrane region" description="Helical" evidence="6">
    <location>
        <begin position="136"/>
        <end position="157"/>
    </location>
</feature>
<evidence type="ECO:0000313" key="8">
    <source>
        <dbReference type="EMBL" id="CAB3807404.1"/>
    </source>
</evidence>
<dbReference type="Proteomes" id="UP000494252">
    <property type="component" value="Unassembled WGS sequence"/>
</dbReference>
<feature type="transmembrane region" description="Helical" evidence="6">
    <location>
        <begin position="206"/>
        <end position="226"/>
    </location>
</feature>
<evidence type="ECO:0000259" key="7">
    <source>
        <dbReference type="PROSITE" id="PS50850"/>
    </source>
</evidence>
<sequence length="392" mass="40249">MTGNRNETLRSLASLAITAFAIGAAEFIVVGVLPAISLDLHVSLARAGGLIGVYAFALAIGTPITVLATSHLGRKPLLIGLVLVFFAGNVAAALSRDFSTLLIARVLTAVAHGSFFAIGASVAARLAKPGQASRAIALMFAGHTLAMVVGVPLGTYFGNLFGWRLPFLLIACIAFASVLAIAKWLPSVSMPTSQSRTDQLMTIRNPAILTMMAVTILGFGASFAPFSFITPILVNVAGFTIAGANLMLVVFGLATVFGNSIGGAAAARIGWLGTLKGIFVLLAATLGAIGFLAHSPAALVCLLFIWGGLAFGMSPACQAAMLSTAEAFAPGAIDFASSLNISAFNLGITLGETTGGFMVAKEHLPQTPLLGMILVISAIIPLKRLGTLHTRS</sequence>
<evidence type="ECO:0000256" key="6">
    <source>
        <dbReference type="SAM" id="Phobius"/>
    </source>
</evidence>
<dbReference type="AlphaFoldDB" id="A0A6J5GV18"/>
<organism evidence="8 9">
    <name type="scientific">Paraburkholderia fynbosensis</name>
    <dbReference type="NCBI Taxonomy" id="1200993"/>
    <lineage>
        <taxon>Bacteria</taxon>
        <taxon>Pseudomonadati</taxon>
        <taxon>Pseudomonadota</taxon>
        <taxon>Betaproteobacteria</taxon>
        <taxon>Burkholderiales</taxon>
        <taxon>Burkholderiaceae</taxon>
        <taxon>Paraburkholderia</taxon>
    </lineage>
</organism>